<evidence type="ECO:0000313" key="3">
    <source>
        <dbReference type="Proteomes" id="UP000317209"/>
    </source>
</evidence>
<keyword evidence="3" id="KW-1185">Reference proteome</keyword>
<name>A0A543BMZ3_9MICO</name>
<organism evidence="2 3">
    <name type="scientific">Microbacterium saperdae</name>
    <dbReference type="NCBI Taxonomy" id="69368"/>
    <lineage>
        <taxon>Bacteria</taxon>
        <taxon>Bacillati</taxon>
        <taxon>Actinomycetota</taxon>
        <taxon>Actinomycetes</taxon>
        <taxon>Micrococcales</taxon>
        <taxon>Microbacteriaceae</taxon>
        <taxon>Microbacterium</taxon>
    </lineage>
</organism>
<dbReference type="Proteomes" id="UP000317209">
    <property type="component" value="Unassembled WGS sequence"/>
</dbReference>
<reference evidence="2 3" key="1">
    <citation type="submission" date="2019-06" db="EMBL/GenBank/DDBJ databases">
        <title>Sequencing the genomes of 1000 actinobacteria strains.</title>
        <authorList>
            <person name="Klenk H.-P."/>
        </authorList>
    </citation>
    <scope>NUCLEOTIDE SEQUENCE [LARGE SCALE GENOMIC DNA]</scope>
    <source>
        <strain evidence="2 3">DSM 20169</strain>
    </source>
</reference>
<sequence>MSTEHDGTEHIEGDAGSQTRRDGVARRTLVKGAAWSVPVVALAIATPLAAASAARETYTFTVSGNGTQSGLCSVVIPAGATDISYRVVGGGGGGLFSGSGAAMVGVMNSPSADTLVNFVAAGGGLSSLVPRNPPSNPLPLRVGLGGDGFGRGGSGPWDPTAPLTDPPFDTFPSAVGGGGGGGSALLVNGVPAVVAGGGGGFGGTANSFVGGSPTSISYGGNAPLTATGAGTSGPSAYFSRSDLGNVRSATSAPGSGGSSSTAGAAGATSYTGSFTQTSTVMGSAGTLASGATGGNGGNGGLKIASGVVVNNYTLLGSGGGGGGGYGGGGGGSIQHVYLANRELVIAAGGGGAGGNYVAASVGAVVISNTAITLAGNSGSSATSWNGVPGTVFLSFTAAAGLDLGACTA</sequence>
<dbReference type="PROSITE" id="PS51318">
    <property type="entry name" value="TAT"/>
    <property type="match status" value="1"/>
</dbReference>
<dbReference type="AlphaFoldDB" id="A0A543BMZ3"/>
<gene>
    <name evidence="2" type="ORF">FB560_1837</name>
</gene>
<protein>
    <recommendedName>
        <fullName evidence="4">Glycine rich protein</fullName>
    </recommendedName>
</protein>
<dbReference type="EMBL" id="VFOX01000001">
    <property type="protein sequence ID" value="TQL86192.1"/>
    <property type="molecule type" value="Genomic_DNA"/>
</dbReference>
<accession>A0A543BMZ3</accession>
<proteinExistence type="predicted"/>
<feature type="region of interest" description="Disordered" evidence="1">
    <location>
        <begin position="1"/>
        <end position="23"/>
    </location>
</feature>
<evidence type="ECO:0008006" key="4">
    <source>
        <dbReference type="Google" id="ProtNLM"/>
    </source>
</evidence>
<evidence type="ECO:0000313" key="2">
    <source>
        <dbReference type="EMBL" id="TQL86192.1"/>
    </source>
</evidence>
<evidence type="ECO:0000256" key="1">
    <source>
        <dbReference type="SAM" id="MobiDB-lite"/>
    </source>
</evidence>
<dbReference type="InterPro" id="IPR006311">
    <property type="entry name" value="TAT_signal"/>
</dbReference>
<comment type="caution">
    <text evidence="2">The sequence shown here is derived from an EMBL/GenBank/DDBJ whole genome shotgun (WGS) entry which is preliminary data.</text>
</comment>